<dbReference type="InterPro" id="IPR027417">
    <property type="entry name" value="P-loop_NTPase"/>
</dbReference>
<comment type="caution">
    <text evidence="1">The sequence shown here is derived from an EMBL/GenBank/DDBJ whole genome shotgun (WGS) entry which is preliminary data.</text>
</comment>
<reference evidence="1" key="1">
    <citation type="submission" date="2021-04" db="EMBL/GenBank/DDBJ databases">
        <title>Pseudonocardia sp. nov., isolated from sandy soil of mangrove forest.</title>
        <authorList>
            <person name="Zan Z."/>
            <person name="Huang R."/>
            <person name="Liu W."/>
        </authorList>
    </citation>
    <scope>NUCLEOTIDE SEQUENCE</scope>
    <source>
        <strain evidence="1">S2-4</strain>
    </source>
</reference>
<dbReference type="PANTHER" id="PTHR43384">
    <property type="entry name" value="SEPTUM SITE-DETERMINING PROTEIN MIND HOMOLOG, CHLOROPLASTIC-RELATED"/>
    <property type="match status" value="1"/>
</dbReference>
<dbReference type="EMBL" id="JAGSOV010000054">
    <property type="protein sequence ID" value="MCO1658386.1"/>
    <property type="molecule type" value="Genomic_DNA"/>
</dbReference>
<gene>
    <name evidence="1" type="ORF">KDL28_25300</name>
</gene>
<proteinExistence type="predicted"/>
<protein>
    <submittedName>
        <fullName evidence="1">Chromosome partitioning protein</fullName>
    </submittedName>
</protein>
<evidence type="ECO:0000313" key="1">
    <source>
        <dbReference type="EMBL" id="MCO1658386.1"/>
    </source>
</evidence>
<dbReference type="PANTHER" id="PTHR43384:SF14">
    <property type="entry name" value="ESX-1 SECRETION-ASSOCIATED PROTEIN ESPI"/>
    <property type="match status" value="1"/>
</dbReference>
<organism evidence="1 2">
    <name type="scientific">Pseudonocardia humida</name>
    <dbReference type="NCBI Taxonomy" id="2800819"/>
    <lineage>
        <taxon>Bacteria</taxon>
        <taxon>Bacillati</taxon>
        <taxon>Actinomycetota</taxon>
        <taxon>Actinomycetes</taxon>
        <taxon>Pseudonocardiales</taxon>
        <taxon>Pseudonocardiaceae</taxon>
        <taxon>Pseudonocardia</taxon>
    </lineage>
</organism>
<sequence>MAELAEAAQAPVTTGRRIAVVSVCGGAGRSTVTALLGSVYATRRADHVLVADADTEHGSLAWRLGVAEREGLATLGPRLLAARGVADLDPLLPRAASGLRLLPGPAGAPPGATREVTRALSRFFAVCVTDCGRGLQPPATTEVLQDAHAAVVVAPATPDGVRSTLAGLAQVPPALLQRTVIALNTTGRGGRAALHVDAAYEVLARTGAALVGIPYDRHLAAATPVEPGRLAESTAIEATRLAGLLLQRAAQPPWAPGPR</sequence>
<dbReference type="Gene3D" id="3.40.50.300">
    <property type="entry name" value="P-loop containing nucleotide triphosphate hydrolases"/>
    <property type="match status" value="1"/>
</dbReference>
<dbReference type="InterPro" id="IPR050625">
    <property type="entry name" value="ParA/MinD_ATPase"/>
</dbReference>
<dbReference type="SUPFAM" id="SSF52540">
    <property type="entry name" value="P-loop containing nucleoside triphosphate hydrolases"/>
    <property type="match status" value="1"/>
</dbReference>
<dbReference type="Proteomes" id="UP001165283">
    <property type="component" value="Unassembled WGS sequence"/>
</dbReference>
<name>A0ABT1A629_9PSEU</name>
<accession>A0ABT1A629</accession>
<evidence type="ECO:0000313" key="2">
    <source>
        <dbReference type="Proteomes" id="UP001165283"/>
    </source>
</evidence>
<keyword evidence="2" id="KW-1185">Reference proteome</keyword>